<evidence type="ECO:0000256" key="5">
    <source>
        <dbReference type="ARBA" id="ARBA00023136"/>
    </source>
</evidence>
<dbReference type="PANTHER" id="PTHR30619:SF1">
    <property type="entry name" value="RECOMBINATION PROTEIN 2"/>
    <property type="match status" value="1"/>
</dbReference>
<keyword evidence="3 7" id="KW-0812">Transmembrane</keyword>
<evidence type="ECO:0000256" key="6">
    <source>
        <dbReference type="SAM" id="MobiDB-lite"/>
    </source>
</evidence>
<evidence type="ECO:0000256" key="1">
    <source>
        <dbReference type="ARBA" id="ARBA00004651"/>
    </source>
</evidence>
<feature type="region of interest" description="Disordered" evidence="6">
    <location>
        <begin position="64"/>
        <end position="83"/>
    </location>
</feature>
<reference evidence="9 10" key="1">
    <citation type="submission" date="2019-04" db="EMBL/GenBank/DDBJ databases">
        <title>Isolation and identification of Cellulomonas shaoxiangyii sp. Nov. isolated from feces of the Tibetan antelopes (Pantholops hodgsonii) in the Qinghai-Tibet plateau of China.</title>
        <authorList>
            <person name="Tian Z."/>
        </authorList>
    </citation>
    <scope>NUCLEOTIDE SEQUENCE [LARGE SCALE GENOMIC DNA]</scope>
    <source>
        <strain evidence="9 10">Z28</strain>
    </source>
</reference>
<feature type="domain" description="ComEC/Rec2-related protein" evidence="8">
    <location>
        <begin position="273"/>
        <end position="536"/>
    </location>
</feature>
<feature type="transmembrane region" description="Helical" evidence="7">
    <location>
        <begin position="484"/>
        <end position="507"/>
    </location>
</feature>
<feature type="transmembrane region" description="Helical" evidence="7">
    <location>
        <begin position="422"/>
        <end position="443"/>
    </location>
</feature>
<feature type="transmembrane region" description="Helical" evidence="7">
    <location>
        <begin position="347"/>
        <end position="365"/>
    </location>
</feature>
<dbReference type="OrthoDB" id="7177610at2"/>
<dbReference type="PANTHER" id="PTHR30619">
    <property type="entry name" value="DNA INTERNALIZATION/COMPETENCE PROTEIN COMEC/REC2"/>
    <property type="match status" value="1"/>
</dbReference>
<dbReference type="KEGG" id="celz:E5225_06375"/>
<dbReference type="RefSeq" id="WP_135975370.1">
    <property type="nucleotide sequence ID" value="NZ_CP039291.1"/>
</dbReference>
<feature type="transmembrane region" description="Helical" evidence="7">
    <location>
        <begin position="293"/>
        <end position="317"/>
    </location>
</feature>
<dbReference type="InterPro" id="IPR052159">
    <property type="entry name" value="Competence_DNA_uptake"/>
</dbReference>
<organism evidence="9 10">
    <name type="scientific">Cellulomonas shaoxiangyii</name>
    <dbReference type="NCBI Taxonomy" id="2566013"/>
    <lineage>
        <taxon>Bacteria</taxon>
        <taxon>Bacillati</taxon>
        <taxon>Actinomycetota</taxon>
        <taxon>Actinomycetes</taxon>
        <taxon>Micrococcales</taxon>
        <taxon>Cellulomonadaceae</taxon>
        <taxon>Cellulomonas</taxon>
    </lineage>
</organism>
<name>A0A4P7SL12_9CELL</name>
<dbReference type="NCBIfam" id="TIGR00360">
    <property type="entry name" value="ComEC_N-term"/>
    <property type="match status" value="1"/>
</dbReference>
<comment type="subcellular location">
    <subcellularLocation>
        <location evidence="1">Cell membrane</location>
        <topology evidence="1">Multi-pass membrane protein</topology>
    </subcellularLocation>
</comment>
<keyword evidence="4 7" id="KW-1133">Transmembrane helix</keyword>
<evidence type="ECO:0000256" key="7">
    <source>
        <dbReference type="SAM" id="Phobius"/>
    </source>
</evidence>
<proteinExistence type="predicted"/>
<feature type="transmembrane region" description="Helical" evidence="7">
    <location>
        <begin position="513"/>
        <end position="535"/>
    </location>
</feature>
<dbReference type="EMBL" id="CP039291">
    <property type="protein sequence ID" value="QCB93233.1"/>
    <property type="molecule type" value="Genomic_DNA"/>
</dbReference>
<keyword evidence="5 7" id="KW-0472">Membrane</keyword>
<feature type="transmembrane region" description="Helical" evidence="7">
    <location>
        <begin position="455"/>
        <end position="477"/>
    </location>
</feature>
<dbReference type="InterPro" id="IPR004477">
    <property type="entry name" value="ComEC_N"/>
</dbReference>
<dbReference type="AlphaFoldDB" id="A0A4P7SL12"/>
<feature type="compositionally biased region" description="Low complexity" evidence="6">
    <location>
        <begin position="64"/>
        <end position="82"/>
    </location>
</feature>
<keyword evidence="2" id="KW-1003">Cell membrane</keyword>
<evidence type="ECO:0000313" key="10">
    <source>
        <dbReference type="Proteomes" id="UP000296469"/>
    </source>
</evidence>
<dbReference type="Pfam" id="PF03772">
    <property type="entry name" value="Competence"/>
    <property type="match status" value="1"/>
</dbReference>
<accession>A0A4P7SL12</accession>
<evidence type="ECO:0000259" key="8">
    <source>
        <dbReference type="Pfam" id="PF03772"/>
    </source>
</evidence>
<evidence type="ECO:0000256" key="4">
    <source>
        <dbReference type="ARBA" id="ARBA00022989"/>
    </source>
</evidence>
<feature type="transmembrane region" description="Helical" evidence="7">
    <location>
        <begin position="12"/>
        <end position="31"/>
    </location>
</feature>
<feature type="transmembrane region" description="Helical" evidence="7">
    <location>
        <begin position="37"/>
        <end position="56"/>
    </location>
</feature>
<feature type="transmembrane region" description="Helical" evidence="7">
    <location>
        <begin position="385"/>
        <end position="410"/>
    </location>
</feature>
<protein>
    <submittedName>
        <fullName evidence="9">ComEC/Rec2 family competence protein</fullName>
    </submittedName>
</protein>
<dbReference type="GO" id="GO:0005886">
    <property type="term" value="C:plasma membrane"/>
    <property type="evidence" value="ECO:0007669"/>
    <property type="project" value="UniProtKB-SubCell"/>
</dbReference>
<evidence type="ECO:0000256" key="2">
    <source>
        <dbReference type="ARBA" id="ARBA00022475"/>
    </source>
</evidence>
<evidence type="ECO:0000313" key="9">
    <source>
        <dbReference type="EMBL" id="QCB93233.1"/>
    </source>
</evidence>
<evidence type="ECO:0000256" key="3">
    <source>
        <dbReference type="ARBA" id="ARBA00022692"/>
    </source>
</evidence>
<keyword evidence="10" id="KW-1185">Reference proteome</keyword>
<gene>
    <name evidence="9" type="ORF">E5225_06375</name>
</gene>
<feature type="transmembrane region" description="Helical" evidence="7">
    <location>
        <begin position="323"/>
        <end position="340"/>
    </location>
</feature>
<dbReference type="Proteomes" id="UP000296469">
    <property type="component" value="Chromosome"/>
</dbReference>
<sequence length="541" mass="52592">MTTPAGRVDLRLLPPAATAWGAAALIVLVPADAVGSATAWGLAVLCALGLAVVRVLRDAASYAPSHAPSSAPGSVSRPARARVPPPGVRPAAALAVVVGVAVLTTGAVQRHAAAPAALADAARAGVVVDVVGRVAVPPRVLAGAAGAPPRLLVTVAAEQVRLTSSGALLAAGVHVEVLLPVGDPVGDPAGDPAGDEAAGTQPVDVDAHVAVRGRAATRPAGERAAVGVTARAAPELLGRPRPWFAWSAAARRHARALAGALPGDAGALLPGVTVGDTGAIPVDLRDAMRTAGLAHLTAVSGAHFALLGALALAATAAVDAPRVVRAGAVGAVGVGLVLVVGPDPSVVRAAVMGAVGLVALLAGRRPVGPAALCTAVVVLLVHDPWLAVAPGFALSVGATAGLVALGPPLVERWSGWWGRGAAVVLAAPVAAQLGCLPVVLALWPSLGAWSVAANVLTAPVVAPATVLGLAAVAVAAWWPAAAGVLAAVAGAACWWMGAVARVCAGLPGAALAWLPGPVGAVAAVLAATAAAVLLLRREHRG</sequence>